<evidence type="ECO:0000259" key="2">
    <source>
        <dbReference type="Pfam" id="PF21277"/>
    </source>
</evidence>
<dbReference type="HOGENOM" id="CLU_350813_0_0_9"/>
<gene>
    <name evidence="3" type="ORF">CM240_2594</name>
</gene>
<dbReference type="InterPro" id="IPR049073">
    <property type="entry name" value="T6SS_VgrG3-like_C"/>
</dbReference>
<name>W6RZ16_9CLOT</name>
<feature type="domain" description="Type VI secretion system spike protein VgrG3-like C-terminal" evidence="2">
    <location>
        <begin position="604"/>
        <end position="793"/>
    </location>
</feature>
<keyword evidence="4" id="KW-1185">Reference proteome</keyword>
<sequence>MKIKSGKVKYLGIPLACIVFLLNLNLNVKASGIEKTKWTAHISTALEKTNENTEFQIGDYNNDGKEDLYIIKKKVAGKSELHVLNAANNYQSFLTHLRLPIEETDSNVSFRVGDYNGDGVNDLFCIKKKVLGRTEVHIMDGSKNFSSFLLQVRLPIEETDENVDFQLGDYNKDGKVDLYCIKKKVSGKTEIHVLNAATGYSKFLLQIRTALGEVGSNWEFGISDYNSDNVPDVYCINKQGASNTEVHVLDGGNKYQSFSLEIGTVMEKTDNNTQFLVGTGKLNLYAVKKLGATNTEIHRIEGEENGQGQDQIIEDLSNNQIELGFNIDTALELTNENSVFAVGDFNKNTIPDVFVIKKAVAGKGEMHILNGANKYQSFLLNVRLPIEATDENSEFRVADYNKDGILDLYWIKKHAGNRTEVHILDGSNKFQSFLLQIVLPIESTNLDSNFQIGDYNGDNVPDIYWMKKQAGGKTEVHILSGAERYQKFLLQIRTVFPSASEDVEFGLSDYNNDGTIDLYCMNKQGKNGIELYVLNGKDRFQSYLLKSSTPMEKRDKNTQMVLLSGDKINIYAINRQGNSATTIQQLRYIGSGDGLESKYAEEKLGELSAKYESNGEPGTISTGVGDIGGKSYGAWQLASNMGSVDKFLSFLKTKNAYYYNELSAAKQSDGNKFGTNFDNTWRNIAKNDRDGFLELQRQYIKMTYYDVSAASLLKNYNFNIEEHSWALKNVLWSTSVQHGASGAVNIFKTVGLDRSERDLIIAIYDERSKVDKYFYSSSKEVQEAVKKRFENEKNDALKMLEQ</sequence>
<dbReference type="PATRIC" id="fig|1216932.3.peg.2561"/>
<dbReference type="PANTHER" id="PTHR46580">
    <property type="entry name" value="SENSOR KINASE-RELATED"/>
    <property type="match status" value="1"/>
</dbReference>
<dbReference type="OrthoDB" id="9800780at2"/>
<accession>W6RZ16</accession>
<evidence type="ECO:0000313" key="4">
    <source>
        <dbReference type="Proteomes" id="UP000019426"/>
    </source>
</evidence>
<dbReference type="EMBL" id="HG917868">
    <property type="protein sequence ID" value="CDM69718.1"/>
    <property type="molecule type" value="Genomic_DNA"/>
</dbReference>
<dbReference type="InterPro" id="IPR013517">
    <property type="entry name" value="FG-GAP"/>
</dbReference>
<dbReference type="SUPFAM" id="SSF69318">
    <property type="entry name" value="Integrin alpha N-terminal domain"/>
    <property type="match status" value="2"/>
</dbReference>
<dbReference type="Proteomes" id="UP000019426">
    <property type="component" value="Chromosome M2/40_rep1"/>
</dbReference>
<evidence type="ECO:0000313" key="3">
    <source>
        <dbReference type="EMBL" id="CDM69718.1"/>
    </source>
</evidence>
<organism evidence="3 4">
    <name type="scientific">Clostridium bornimense</name>
    <dbReference type="NCBI Taxonomy" id="1216932"/>
    <lineage>
        <taxon>Bacteria</taxon>
        <taxon>Bacillati</taxon>
        <taxon>Bacillota</taxon>
        <taxon>Clostridia</taxon>
        <taxon>Eubacteriales</taxon>
        <taxon>Clostridiaceae</taxon>
        <taxon>Clostridium</taxon>
    </lineage>
</organism>
<reference evidence="3 4" key="1">
    <citation type="submission" date="2013-11" db="EMBL/GenBank/DDBJ databases">
        <title>Complete genome sequence of Clostridum sp. M2/40.</title>
        <authorList>
            <person name="Wibberg D."/>
            <person name="Puehler A."/>
            <person name="Schlueter A."/>
        </authorList>
    </citation>
    <scope>NUCLEOTIDE SEQUENCE [LARGE SCALE GENOMIC DNA]</scope>
    <source>
        <strain evidence="4">M2/40</strain>
    </source>
</reference>
<dbReference type="RefSeq" id="WP_051483834.1">
    <property type="nucleotide sequence ID" value="NZ_HG917868.1"/>
</dbReference>
<proteinExistence type="predicted"/>
<dbReference type="Pfam" id="PF21277">
    <property type="entry name" value="T6SS_VgrG3-like_C"/>
    <property type="match status" value="1"/>
</dbReference>
<protein>
    <recommendedName>
        <fullName evidence="2">Type VI secretion system spike protein VgrG3-like C-terminal domain-containing protein</fullName>
    </recommendedName>
</protein>
<dbReference type="STRING" id="1216932.CM240_2594"/>
<dbReference type="KEGG" id="clt:CM240_2594"/>
<dbReference type="eggNOG" id="COG3772">
    <property type="taxonomic scope" value="Bacteria"/>
</dbReference>
<dbReference type="InterPro" id="IPR028994">
    <property type="entry name" value="Integrin_alpha_N"/>
</dbReference>
<dbReference type="Gene3D" id="2.130.10.130">
    <property type="entry name" value="Integrin alpha, N-terminal"/>
    <property type="match status" value="2"/>
</dbReference>
<dbReference type="Pfam" id="PF13517">
    <property type="entry name" value="FG-GAP_3"/>
    <property type="match status" value="2"/>
</dbReference>
<dbReference type="eggNOG" id="COG1388">
    <property type="taxonomic scope" value="Bacteria"/>
</dbReference>
<evidence type="ECO:0000256" key="1">
    <source>
        <dbReference type="ARBA" id="ARBA00022729"/>
    </source>
</evidence>
<dbReference type="AlphaFoldDB" id="W6RZ16"/>
<keyword evidence="1" id="KW-0732">Signal</keyword>